<proteinExistence type="inferred from homology"/>
<comment type="similarity">
    <text evidence="1">Belongs to the UPF0213 family.</text>
</comment>
<keyword evidence="4" id="KW-1185">Reference proteome</keyword>
<dbReference type="PROSITE" id="PS50164">
    <property type="entry name" value="GIY_YIG"/>
    <property type="match status" value="1"/>
</dbReference>
<dbReference type="CDD" id="cd10456">
    <property type="entry name" value="GIY-YIG_UPF0213"/>
    <property type="match status" value="1"/>
</dbReference>
<sequence>MPHAYILRCRDDTYYVGSTRDLDARLWQHNHSEDGATYTRRRRPVTLIWNAEFDSIEQAFAFEKRIAGWRREKKEALMRGDFDALPELSRRRSVRENGG</sequence>
<protein>
    <submittedName>
        <fullName evidence="3">GIY-YIG nuclease family protein</fullName>
    </submittedName>
</protein>
<feature type="domain" description="GIY-YIG" evidence="2">
    <location>
        <begin position="1"/>
        <end position="76"/>
    </location>
</feature>
<evidence type="ECO:0000256" key="1">
    <source>
        <dbReference type="ARBA" id="ARBA00007435"/>
    </source>
</evidence>
<dbReference type="KEGG" id="nano:G5V58_18075"/>
<dbReference type="Proteomes" id="UP000502996">
    <property type="component" value="Chromosome"/>
</dbReference>
<accession>A0A6G6WH04</accession>
<evidence type="ECO:0000313" key="4">
    <source>
        <dbReference type="Proteomes" id="UP000502996"/>
    </source>
</evidence>
<evidence type="ECO:0000313" key="3">
    <source>
        <dbReference type="EMBL" id="QIG44433.1"/>
    </source>
</evidence>
<dbReference type="InterPro" id="IPR000305">
    <property type="entry name" value="GIY-YIG_endonuc"/>
</dbReference>
<dbReference type="EMBL" id="CP049257">
    <property type="protein sequence ID" value="QIG44433.1"/>
    <property type="molecule type" value="Genomic_DNA"/>
</dbReference>
<evidence type="ECO:0000259" key="2">
    <source>
        <dbReference type="PROSITE" id="PS50164"/>
    </source>
</evidence>
<gene>
    <name evidence="3" type="ORF">G5V58_18075</name>
</gene>
<dbReference type="PANTHER" id="PTHR34477">
    <property type="entry name" value="UPF0213 PROTEIN YHBQ"/>
    <property type="match status" value="1"/>
</dbReference>
<reference evidence="3 4" key="1">
    <citation type="submission" date="2020-02" db="EMBL/GenBank/DDBJ databases">
        <title>Full genome sequence of Nocardioides sp. R-3366.</title>
        <authorList>
            <person name="Im W.-T."/>
        </authorList>
    </citation>
    <scope>NUCLEOTIDE SEQUENCE [LARGE SCALE GENOMIC DNA]</scope>
    <source>
        <strain evidence="3 4">R-3366</strain>
    </source>
</reference>
<dbReference type="Gene3D" id="3.40.1440.10">
    <property type="entry name" value="GIY-YIG endonuclease"/>
    <property type="match status" value="1"/>
</dbReference>
<name>A0A6G6WH04_9ACTN</name>
<dbReference type="PANTHER" id="PTHR34477:SF1">
    <property type="entry name" value="UPF0213 PROTEIN YHBQ"/>
    <property type="match status" value="1"/>
</dbReference>
<dbReference type="Pfam" id="PF01541">
    <property type="entry name" value="GIY-YIG"/>
    <property type="match status" value="1"/>
</dbReference>
<dbReference type="SUPFAM" id="SSF82771">
    <property type="entry name" value="GIY-YIG endonuclease"/>
    <property type="match status" value="1"/>
</dbReference>
<dbReference type="AlphaFoldDB" id="A0A6G6WH04"/>
<dbReference type="InterPro" id="IPR035901">
    <property type="entry name" value="GIY-YIG_endonuc_sf"/>
</dbReference>
<dbReference type="RefSeq" id="WP_165235840.1">
    <property type="nucleotide sequence ID" value="NZ_CP049257.1"/>
</dbReference>
<organism evidence="3 4">
    <name type="scientific">Nocardioides anomalus</name>
    <dbReference type="NCBI Taxonomy" id="2712223"/>
    <lineage>
        <taxon>Bacteria</taxon>
        <taxon>Bacillati</taxon>
        <taxon>Actinomycetota</taxon>
        <taxon>Actinomycetes</taxon>
        <taxon>Propionibacteriales</taxon>
        <taxon>Nocardioidaceae</taxon>
        <taxon>Nocardioides</taxon>
    </lineage>
</organism>
<dbReference type="InterPro" id="IPR050190">
    <property type="entry name" value="UPF0213_domain"/>
</dbReference>